<evidence type="ECO:0000256" key="1">
    <source>
        <dbReference type="SAM" id="MobiDB-lite"/>
    </source>
</evidence>
<dbReference type="PANTHER" id="PTHR13182">
    <property type="entry name" value="ZINC FINGER PROTEIN 622"/>
    <property type="match status" value="1"/>
</dbReference>
<organism evidence="3 4">
    <name type="scientific">Diplocarpon rosae</name>
    <dbReference type="NCBI Taxonomy" id="946125"/>
    <lineage>
        <taxon>Eukaryota</taxon>
        <taxon>Fungi</taxon>
        <taxon>Dikarya</taxon>
        <taxon>Ascomycota</taxon>
        <taxon>Pezizomycotina</taxon>
        <taxon>Leotiomycetes</taxon>
        <taxon>Helotiales</taxon>
        <taxon>Drepanopezizaceae</taxon>
        <taxon>Diplocarpon</taxon>
    </lineage>
</organism>
<keyword evidence="4" id="KW-1185">Reference proteome</keyword>
<dbReference type="AlphaFoldDB" id="A0AAD9SWH3"/>
<gene>
    <name evidence="3" type="ORF">QTJ16_006609</name>
</gene>
<dbReference type="GO" id="GO:0030687">
    <property type="term" value="C:preribosome, large subunit precursor"/>
    <property type="evidence" value="ECO:0007669"/>
    <property type="project" value="TreeGrafter"/>
</dbReference>
<dbReference type="Pfam" id="PF12756">
    <property type="entry name" value="zf-C2H2_2"/>
    <property type="match status" value="1"/>
</dbReference>
<dbReference type="EMBL" id="JAUBYV010000011">
    <property type="protein sequence ID" value="KAK2623975.1"/>
    <property type="molecule type" value="Genomic_DNA"/>
</dbReference>
<evidence type="ECO:0000313" key="4">
    <source>
        <dbReference type="Proteomes" id="UP001285354"/>
    </source>
</evidence>
<proteinExistence type="predicted"/>
<evidence type="ECO:0000313" key="3">
    <source>
        <dbReference type="EMBL" id="KAK2623975.1"/>
    </source>
</evidence>
<dbReference type="InterPro" id="IPR041661">
    <property type="entry name" value="ZN622/Rei1/Reh1_Znf-C2H2"/>
</dbReference>
<comment type="caution">
    <text evidence="3">The sequence shown here is derived from an EMBL/GenBank/DDBJ whole genome shotgun (WGS) entry which is preliminary data.</text>
</comment>
<protein>
    <recommendedName>
        <fullName evidence="2">ZN622/Rei1/Reh1 zinc finger C2H2-type domain-containing protein</fullName>
    </recommendedName>
</protein>
<accession>A0AAD9SWH3</accession>
<feature type="region of interest" description="Disordered" evidence="1">
    <location>
        <begin position="107"/>
        <end position="163"/>
    </location>
</feature>
<name>A0AAD9SWH3_9HELO</name>
<evidence type="ECO:0000259" key="2">
    <source>
        <dbReference type="Pfam" id="PF12756"/>
    </source>
</evidence>
<dbReference type="GO" id="GO:0042273">
    <property type="term" value="P:ribosomal large subunit biogenesis"/>
    <property type="evidence" value="ECO:0007669"/>
    <property type="project" value="TreeGrafter"/>
</dbReference>
<dbReference type="PANTHER" id="PTHR13182:SF8">
    <property type="entry name" value="CYTOPLASMIC 60S SUBUNIT BIOGENESIS FACTOR ZNF622"/>
    <property type="match status" value="1"/>
</dbReference>
<reference evidence="3" key="1">
    <citation type="submission" date="2023-06" db="EMBL/GenBank/DDBJ databases">
        <title>Draft genome of Marssonina rosae.</title>
        <authorList>
            <person name="Cheng Q."/>
        </authorList>
    </citation>
    <scope>NUCLEOTIDE SEQUENCE</scope>
    <source>
        <strain evidence="3">R4</strain>
    </source>
</reference>
<dbReference type="InterPro" id="IPR040025">
    <property type="entry name" value="Znf622/Rei1/Reh1"/>
</dbReference>
<dbReference type="Proteomes" id="UP001285354">
    <property type="component" value="Unassembled WGS sequence"/>
</dbReference>
<feature type="compositionally biased region" description="Polar residues" evidence="1">
    <location>
        <begin position="115"/>
        <end position="146"/>
    </location>
</feature>
<sequence>MSHAHSFFISNIEYLIDIESFLKYLSTVISEFHECLFCGSEKPNKIAVQDHMRAKGHCKLDSEDAVLGLKDFYDLAVGEDQCEYAADLRSVEMGCIIEDGTELHLPSGKILGHRSQPQNRPSNRSCRAPSTSQSLLAENGSQLHTPSVSNSSNQRRNVARPGTSVSIIEVSKHQQRALIAAERRIDRSEGKVRNLYEAKVEKGGNKQKTFRAVGIGKKAGGLEKRNG</sequence>
<feature type="compositionally biased region" description="Low complexity" evidence="1">
    <location>
        <begin position="147"/>
        <end position="156"/>
    </location>
</feature>
<feature type="domain" description="ZN622/Rei1/Reh1 zinc finger C2H2-type" evidence="2">
    <location>
        <begin position="1"/>
        <end position="75"/>
    </location>
</feature>